<feature type="transmembrane region" description="Helical" evidence="1">
    <location>
        <begin position="180"/>
        <end position="201"/>
    </location>
</feature>
<feature type="transmembrane region" description="Helical" evidence="1">
    <location>
        <begin position="236"/>
        <end position="263"/>
    </location>
</feature>
<dbReference type="AlphaFoldDB" id="A0A444HZP1"/>
<keyword evidence="1" id="KW-0472">Membrane</keyword>
<proteinExistence type="predicted"/>
<dbReference type="EMBL" id="WXXP01000012">
    <property type="protein sequence ID" value="NEK52896.1"/>
    <property type="molecule type" value="Genomic_DNA"/>
</dbReference>
<protein>
    <submittedName>
        <fullName evidence="2">DUF2189 domain-containing protein</fullName>
    </submittedName>
</protein>
<keyword evidence="1" id="KW-0812">Transmembrane</keyword>
<gene>
    <name evidence="2" type="ORF">GUK36_26080</name>
</gene>
<evidence type="ECO:0000313" key="2">
    <source>
        <dbReference type="EMBL" id="NEK52896.1"/>
    </source>
</evidence>
<reference evidence="2 3" key="1">
    <citation type="submission" date="2020-01" db="EMBL/GenBank/DDBJ databases">
        <title>Rhizobium genotypes associated with high levels of biological nitrogen fixation by grain legumes in a temperate-maritime cropping system.</title>
        <authorList>
            <person name="Maluk M."/>
            <person name="Francesc Ferrando Molina F."/>
            <person name="Lopez Del Egido L."/>
            <person name="Lafos M."/>
            <person name="Langarica-Fuentes A."/>
            <person name="Gebre Yohannes G."/>
            <person name="Young M.W."/>
            <person name="Martin P."/>
            <person name="Gantlett R."/>
            <person name="Kenicer G."/>
            <person name="Hawes C."/>
            <person name="Begg G.S."/>
            <person name="Quilliam R.S."/>
            <person name="Squire G.R."/>
            <person name="Poole P.S."/>
            <person name="Young P.W."/>
            <person name="Iannetta P.M."/>
            <person name="James E.K."/>
        </authorList>
    </citation>
    <scope>NUCLEOTIDE SEQUENCE [LARGE SCALE GENOMIC DNA]</scope>
    <source>
        <strain evidence="2 3">JHI944</strain>
    </source>
</reference>
<accession>A0A444HZP1</accession>
<comment type="caution">
    <text evidence="2">The sequence shown here is derived from an EMBL/GenBank/DDBJ whole genome shotgun (WGS) entry which is preliminary data.</text>
</comment>
<organism evidence="2 3">
    <name type="scientific">Rhizobium leguminosarum</name>
    <dbReference type="NCBI Taxonomy" id="384"/>
    <lineage>
        <taxon>Bacteria</taxon>
        <taxon>Pseudomonadati</taxon>
        <taxon>Pseudomonadota</taxon>
        <taxon>Alphaproteobacteria</taxon>
        <taxon>Hyphomicrobiales</taxon>
        <taxon>Rhizobiaceae</taxon>
        <taxon>Rhizobium/Agrobacterium group</taxon>
        <taxon>Rhizobium</taxon>
    </lineage>
</organism>
<name>A0A444HZP1_RHILE</name>
<feature type="transmembrane region" description="Helical" evidence="1">
    <location>
        <begin position="83"/>
        <end position="105"/>
    </location>
</feature>
<feature type="transmembrane region" description="Helical" evidence="1">
    <location>
        <begin position="59"/>
        <end position="77"/>
    </location>
</feature>
<feature type="transmembrane region" description="Helical" evidence="1">
    <location>
        <begin position="132"/>
        <end position="160"/>
    </location>
</feature>
<dbReference type="RefSeq" id="WP_018244633.1">
    <property type="nucleotide sequence ID" value="NZ_CP121635.1"/>
</dbReference>
<dbReference type="InterPro" id="IPR018692">
    <property type="entry name" value="DUF2189"/>
</dbReference>
<dbReference type="Proteomes" id="UP000471409">
    <property type="component" value="Unassembled WGS sequence"/>
</dbReference>
<evidence type="ECO:0000313" key="3">
    <source>
        <dbReference type="Proteomes" id="UP000471409"/>
    </source>
</evidence>
<keyword evidence="1" id="KW-1133">Transmembrane helix</keyword>
<dbReference type="Pfam" id="PF09955">
    <property type="entry name" value="DUF2189"/>
    <property type="match status" value="1"/>
</dbReference>
<evidence type="ECO:0000256" key="1">
    <source>
        <dbReference type="SAM" id="Phobius"/>
    </source>
</evidence>
<sequence length="274" mass="30113">MREEDQMPQDDTSGRYRSEVSGIQETMNPKWQRHLPLGAPLGWLGQGWQDLIRQPWPSLAYGFVVFLLALAATVMLFRLERDYLLFPALAGILIVAPLFAAGLYVKSRSLANGERISLRQMLFVRPRAGGQVFFTGMLLCMVMLLWMRAAVIIYALFFGVNPFPGLGGVARLLVTTPSGWGMLIVGLCVGALFAGFAFAIGVFSIPMLLDKRIDAFTAMGVSVVMVWNNMGPSMVWGAIVLALFLASLLTGLVGLIVVFPLLGHATWHAYKAMR</sequence>